<organism evidence="2 3">
    <name type="scientific">Bifidobacterium angulatum DSM 20098 = JCM 7096</name>
    <dbReference type="NCBI Taxonomy" id="518635"/>
    <lineage>
        <taxon>Bacteria</taxon>
        <taxon>Bacillati</taxon>
        <taxon>Actinomycetota</taxon>
        <taxon>Actinomycetes</taxon>
        <taxon>Bifidobacteriales</taxon>
        <taxon>Bifidobacteriaceae</taxon>
        <taxon>Bifidobacterium</taxon>
    </lineage>
</organism>
<protein>
    <submittedName>
        <fullName evidence="2">Uncharacterized protein</fullName>
    </submittedName>
</protein>
<accession>C4FGB3</accession>
<evidence type="ECO:0000256" key="1">
    <source>
        <dbReference type="SAM" id="SignalP"/>
    </source>
</evidence>
<dbReference type="Proteomes" id="UP000006408">
    <property type="component" value="Unassembled WGS sequence"/>
</dbReference>
<reference evidence="2" key="1">
    <citation type="submission" date="2009-04" db="EMBL/GenBank/DDBJ databases">
        <authorList>
            <person name="Weinstock G."/>
            <person name="Sodergren E."/>
            <person name="Clifton S."/>
            <person name="Fulton L."/>
            <person name="Fulton B."/>
            <person name="Courtney L."/>
            <person name="Fronick C."/>
            <person name="Harrison M."/>
            <person name="Strong C."/>
            <person name="Farmer C."/>
            <person name="Delahaunty K."/>
            <person name="Markovic C."/>
            <person name="Hall O."/>
            <person name="Minx P."/>
            <person name="Tomlinson C."/>
            <person name="Mitreva M."/>
            <person name="Nelson J."/>
            <person name="Hou S."/>
            <person name="Wollam A."/>
            <person name="Pepin K.H."/>
            <person name="Johnson M."/>
            <person name="Bhonagiri V."/>
            <person name="Nash W.E."/>
            <person name="Warren W."/>
            <person name="Chinwalla A."/>
            <person name="Mardis E.R."/>
            <person name="Wilson R.K."/>
        </authorList>
    </citation>
    <scope>NUCLEOTIDE SEQUENCE [LARGE SCALE GENOMIC DNA]</scope>
    <source>
        <strain evidence="2">DSM 20098</strain>
    </source>
</reference>
<comment type="caution">
    <text evidence="2">The sequence shown here is derived from an EMBL/GenBank/DDBJ whole genome shotgun (WGS) entry which is preliminary data.</text>
</comment>
<dbReference type="AlphaFoldDB" id="C4FGB3"/>
<dbReference type="PATRIC" id="fig|518635.7.peg.1239"/>
<proteinExistence type="predicted"/>
<feature type="chain" id="PRO_5038695851" evidence="1">
    <location>
        <begin position="21"/>
        <end position="42"/>
    </location>
</feature>
<evidence type="ECO:0000313" key="2">
    <source>
        <dbReference type="EMBL" id="EEP20808.1"/>
    </source>
</evidence>
<keyword evidence="3" id="KW-1185">Reference proteome</keyword>
<name>C4FGB3_9BIFI</name>
<feature type="signal peptide" evidence="1">
    <location>
        <begin position="1"/>
        <end position="20"/>
    </location>
</feature>
<keyword evidence="1" id="KW-0732">Signal</keyword>
<evidence type="ECO:0000313" key="3">
    <source>
        <dbReference type="Proteomes" id="UP000006408"/>
    </source>
</evidence>
<gene>
    <name evidence="2" type="ORF">BIFANG_03381</name>
</gene>
<sequence>MTAIAIIRAFLLCHMQLLCAMRNHMSAWSAEPQSTGFVSSAS</sequence>
<dbReference type="HOGENOM" id="CLU_3247851_0_0_11"/>
<dbReference type="EMBL" id="ABYS02000009">
    <property type="protein sequence ID" value="EEP20808.1"/>
    <property type="molecule type" value="Genomic_DNA"/>
</dbReference>